<dbReference type="EMBL" id="CAJNDS010002453">
    <property type="protein sequence ID" value="CAE7482017.1"/>
    <property type="molecule type" value="Genomic_DNA"/>
</dbReference>
<protein>
    <submittedName>
        <fullName evidence="1">Uncharacterized protein</fullName>
    </submittedName>
</protein>
<organism evidence="1 2">
    <name type="scientific">Symbiodinium natans</name>
    <dbReference type="NCBI Taxonomy" id="878477"/>
    <lineage>
        <taxon>Eukaryota</taxon>
        <taxon>Sar</taxon>
        <taxon>Alveolata</taxon>
        <taxon>Dinophyceae</taxon>
        <taxon>Suessiales</taxon>
        <taxon>Symbiodiniaceae</taxon>
        <taxon>Symbiodinium</taxon>
    </lineage>
</organism>
<accession>A0A812SL28</accession>
<keyword evidence="2" id="KW-1185">Reference proteome</keyword>
<dbReference type="Proteomes" id="UP000604046">
    <property type="component" value="Unassembled WGS sequence"/>
</dbReference>
<sequence>MPPWQHKMLECVVKAADAQSQSSGTSYNGCPKTCPKSCSVRVTRLQSLQRFFKRTFLLLISLQREAVEVLDPVQTWLAWLGWHHNPDLKKTCRDCGRPPWPLLLQPALWFAGGSCGFKQASKAKSKNRLRPRPERSVLHSSVLPAVLCRVQVEEEKNSVGADSQHHWLAGHCAKQVSCKCTNFSVPSSTLFWAACRECFRGSLLVSRDVAVD</sequence>
<evidence type="ECO:0000313" key="1">
    <source>
        <dbReference type="EMBL" id="CAE7482017.1"/>
    </source>
</evidence>
<name>A0A812SL28_9DINO</name>
<comment type="caution">
    <text evidence="1">The sequence shown here is derived from an EMBL/GenBank/DDBJ whole genome shotgun (WGS) entry which is preliminary data.</text>
</comment>
<proteinExistence type="predicted"/>
<reference evidence="1" key="1">
    <citation type="submission" date="2021-02" db="EMBL/GenBank/DDBJ databases">
        <authorList>
            <person name="Dougan E. K."/>
            <person name="Rhodes N."/>
            <person name="Thang M."/>
            <person name="Chan C."/>
        </authorList>
    </citation>
    <scope>NUCLEOTIDE SEQUENCE</scope>
</reference>
<evidence type="ECO:0000313" key="2">
    <source>
        <dbReference type="Proteomes" id="UP000604046"/>
    </source>
</evidence>
<dbReference type="AlphaFoldDB" id="A0A812SL28"/>
<gene>
    <name evidence="1" type="ORF">SNAT2548_LOCUS27063</name>
</gene>